<keyword evidence="3" id="KW-0862">Zinc</keyword>
<comment type="caution">
    <text evidence="7">The sequence shown here is derived from an EMBL/GenBank/DDBJ whole genome shotgun (WGS) entry which is preliminary data.</text>
</comment>
<dbReference type="SUPFAM" id="SSF53649">
    <property type="entry name" value="Alkaline phosphatase-like"/>
    <property type="match status" value="1"/>
</dbReference>
<dbReference type="Pfam" id="PF00245">
    <property type="entry name" value="Alk_phosphatase"/>
    <property type="match status" value="1"/>
</dbReference>
<comment type="cofactor">
    <cofactor evidence="3">
        <name>Mg(2+)</name>
        <dbReference type="ChEBI" id="CHEBI:18420"/>
    </cofactor>
    <text evidence="3">Binds 1 Mg(2+) ion.</text>
</comment>
<dbReference type="Proteomes" id="UP000320333">
    <property type="component" value="Unassembled WGS sequence"/>
</dbReference>
<evidence type="ECO:0000313" key="8">
    <source>
        <dbReference type="Proteomes" id="UP000320333"/>
    </source>
</evidence>
<feature type="binding site" evidence="3">
    <location>
        <position position="449"/>
    </location>
    <ligand>
        <name>Mg(2+)</name>
        <dbReference type="ChEBI" id="CHEBI:18420"/>
    </ligand>
</feature>
<keyword evidence="6" id="KW-0732">Signal</keyword>
<dbReference type="OrthoDB" id="5818554at2759"/>
<feature type="binding site" evidence="3">
    <location>
        <position position="454"/>
    </location>
    <ligand>
        <name>Zn(2+)</name>
        <dbReference type="ChEBI" id="CHEBI:29105"/>
        <label>2</label>
    </ligand>
</feature>
<feature type="compositionally biased region" description="Polar residues" evidence="5">
    <location>
        <begin position="591"/>
        <end position="615"/>
    </location>
</feature>
<dbReference type="SMART" id="SM00098">
    <property type="entry name" value="alkPPc"/>
    <property type="match status" value="1"/>
</dbReference>
<dbReference type="GO" id="GO:0004035">
    <property type="term" value="F:alkaline phosphatase activity"/>
    <property type="evidence" value="ECO:0007669"/>
    <property type="project" value="UniProtKB-EC"/>
</dbReference>
<dbReference type="PANTHER" id="PTHR11596:SF72">
    <property type="entry name" value="ALKALINE PHOSPHATASE"/>
    <property type="match status" value="1"/>
</dbReference>
<dbReference type="InterPro" id="IPR001952">
    <property type="entry name" value="Alkaline_phosphatase"/>
</dbReference>
<comment type="cofactor">
    <cofactor evidence="3">
        <name>Zn(2+)</name>
        <dbReference type="ChEBI" id="CHEBI:29105"/>
    </cofactor>
    <text evidence="3">Binds 2 Zn(2+) ions.</text>
</comment>
<evidence type="ECO:0000313" key="7">
    <source>
        <dbReference type="EMBL" id="TPX64882.1"/>
    </source>
</evidence>
<reference evidence="7 8" key="1">
    <citation type="journal article" date="2019" name="Sci. Rep.">
        <title>Comparative genomics of chytrid fungi reveal insights into the obligate biotrophic and pathogenic lifestyle of Synchytrium endobioticum.</title>
        <authorList>
            <person name="van de Vossenberg B.T.L.H."/>
            <person name="Warris S."/>
            <person name="Nguyen H.D.T."/>
            <person name="van Gent-Pelzer M.P.E."/>
            <person name="Joly D.L."/>
            <person name="van de Geest H.C."/>
            <person name="Bonants P.J.M."/>
            <person name="Smith D.S."/>
            <person name="Levesque C.A."/>
            <person name="van der Lee T.A.J."/>
        </authorList>
    </citation>
    <scope>NUCLEOTIDE SEQUENCE [LARGE SCALE GENOMIC DNA]</scope>
    <source>
        <strain evidence="7 8">CBS 675.73</strain>
    </source>
</reference>
<dbReference type="AlphaFoldDB" id="A0A507EM41"/>
<evidence type="ECO:0000256" key="2">
    <source>
        <dbReference type="PIRSR" id="PIRSR601952-1"/>
    </source>
</evidence>
<evidence type="ECO:0000256" key="1">
    <source>
        <dbReference type="ARBA" id="ARBA00012647"/>
    </source>
</evidence>
<organism evidence="7 8">
    <name type="scientific">Chytriomyces confervae</name>
    <dbReference type="NCBI Taxonomy" id="246404"/>
    <lineage>
        <taxon>Eukaryota</taxon>
        <taxon>Fungi</taxon>
        <taxon>Fungi incertae sedis</taxon>
        <taxon>Chytridiomycota</taxon>
        <taxon>Chytridiomycota incertae sedis</taxon>
        <taxon>Chytridiomycetes</taxon>
        <taxon>Chytridiales</taxon>
        <taxon>Chytriomycetaceae</taxon>
        <taxon>Chytriomyces</taxon>
    </lineage>
</organism>
<dbReference type="InterPro" id="IPR017850">
    <property type="entry name" value="Alkaline_phosphatase_core_sf"/>
</dbReference>
<evidence type="ECO:0000256" key="3">
    <source>
        <dbReference type="PIRSR" id="PIRSR601952-2"/>
    </source>
</evidence>
<name>A0A507EM41_9FUNG</name>
<feature type="binding site" evidence="3">
    <location>
        <position position="496"/>
    </location>
    <ligand>
        <name>Zn(2+)</name>
        <dbReference type="ChEBI" id="CHEBI:29105"/>
        <label>2</label>
    </ligand>
</feature>
<feature type="active site" description="Phosphoserine intermediate" evidence="2">
    <location>
        <position position="218"/>
    </location>
</feature>
<dbReference type="PRINTS" id="PR00113">
    <property type="entry name" value="ALKPHPHTASE"/>
</dbReference>
<gene>
    <name evidence="7" type="primary">PHO8</name>
    <name evidence="7" type="ORF">CcCBS67573_g08280</name>
</gene>
<feature type="binding site" evidence="3">
    <location>
        <position position="644"/>
    </location>
    <ligand>
        <name>Zn(2+)</name>
        <dbReference type="ChEBI" id="CHEBI:29105"/>
        <label>2</label>
    </ligand>
</feature>
<comment type="similarity">
    <text evidence="4">Belongs to the alkaline phosphatase family.</text>
</comment>
<evidence type="ECO:0000256" key="5">
    <source>
        <dbReference type="SAM" id="MobiDB-lite"/>
    </source>
</evidence>
<protein>
    <recommendedName>
        <fullName evidence="1">alkaline phosphatase</fullName>
        <ecNumber evidence="1">3.1.3.1</ecNumber>
    </recommendedName>
</protein>
<dbReference type="GO" id="GO:0046872">
    <property type="term" value="F:metal ion binding"/>
    <property type="evidence" value="ECO:0007669"/>
    <property type="project" value="UniProtKB-KW"/>
</dbReference>
<keyword evidence="3" id="KW-0460">Magnesium</keyword>
<dbReference type="PANTHER" id="PTHR11596">
    <property type="entry name" value="ALKALINE PHOSPHATASE"/>
    <property type="match status" value="1"/>
</dbReference>
<feature type="signal peptide" evidence="6">
    <location>
        <begin position="1"/>
        <end position="15"/>
    </location>
</feature>
<evidence type="ECO:0000256" key="6">
    <source>
        <dbReference type="SAM" id="SignalP"/>
    </source>
</evidence>
<sequence length="776" mass="82086">MKLTALIVLAAGVLAAVNPSVPTTGQQNRFRALPRGSNLAISPVDGAEFLAGQHFDISIELHSETAIASLDNLSFTINGKDVAQVFDAKPFVSNYNSTYYANTKSQILKASTKFNVARVSLRNIALPASGDYQIELKAGSEKVSATWSVKGSSTRKVKNAILFIGDGMAPSMISAARYISRNTKFGKFQNGDGFLNMEHFDAMGKIATNGIDSIITDSANSAAAYASGHKGWVNTLNVYADTTTKDQLDDPKVEVLAEVIRRVRPGMCIGVVSTASIVDATPAAVFGHTRSRGQGQILVDQAINGFRHLTQANSSQNIWTVSGEPMPWGPAIKPDVLLGGGGEWFTGADALNGTDYYKVFADAGYKVAHDKDELSAITEGPVLGIFTAGHMDTWFDREVEKVNLKINGNSGPKLDKTSATNQPGLEAMTLKAIEIMEKKCADGYFLMSEAAAIDKAMHPMDYDRGLADLLEFDRTLAAVRALPSAKDTAIFLTADHAQGYDVYGSVDLEYFRSASNDDSIGADGKPQTPLSSDFHAEQRNAVGVYESSGWVDNVLDEFGLPTKFRDSRFRLAGGKVDGPTHVENFEFKTPANKTNPLSRNPSSAVDKSGVRSTSVYGADPHDSVKGNGLARSGVLPASSSSSVHTLQAVDLYCYGPVAKSCGRFMDNTELFFLIADALGLGDKPDAVAPAPVDCPVVNSPSAVNPAPVNPTASNSAAYNPPTASANVAPIAPATTSNGAYVAPSVKPSVKPSATNLYSSAASVSAGFVAVAFALLM</sequence>
<proteinExistence type="inferred from homology"/>
<dbReference type="EMBL" id="QEAP01000520">
    <property type="protein sequence ID" value="TPX64882.1"/>
    <property type="molecule type" value="Genomic_DNA"/>
</dbReference>
<accession>A0A507EM41</accession>
<feature type="binding site" evidence="3">
    <location>
        <position position="166"/>
    </location>
    <ligand>
        <name>Mg(2+)</name>
        <dbReference type="ChEBI" id="CHEBI:18420"/>
    </ligand>
</feature>
<keyword evidence="3" id="KW-0479">Metal-binding</keyword>
<dbReference type="EC" id="3.1.3.1" evidence="1"/>
<feature type="binding site" evidence="3">
    <location>
        <position position="166"/>
    </location>
    <ligand>
        <name>Zn(2+)</name>
        <dbReference type="ChEBI" id="CHEBI:29105"/>
        <label>2</label>
    </ligand>
</feature>
<feature type="binding site" evidence="3">
    <location>
        <position position="458"/>
    </location>
    <ligand>
        <name>Zn(2+)</name>
        <dbReference type="ChEBI" id="CHEBI:29105"/>
        <label>2</label>
    </ligand>
</feature>
<feature type="binding site" evidence="3">
    <location>
        <position position="279"/>
    </location>
    <ligand>
        <name>Mg(2+)</name>
        <dbReference type="ChEBI" id="CHEBI:18420"/>
    </ligand>
</feature>
<dbReference type="CDD" id="cd16012">
    <property type="entry name" value="ALP"/>
    <property type="match status" value="1"/>
</dbReference>
<evidence type="ECO:0000256" key="4">
    <source>
        <dbReference type="RuleBase" id="RU003946"/>
    </source>
</evidence>
<dbReference type="Gene3D" id="3.40.720.10">
    <property type="entry name" value="Alkaline Phosphatase, subunit A"/>
    <property type="match status" value="1"/>
</dbReference>
<keyword evidence="8" id="KW-1185">Reference proteome</keyword>
<feature type="chain" id="PRO_5021356794" description="alkaline phosphatase" evidence="6">
    <location>
        <begin position="16"/>
        <end position="776"/>
    </location>
</feature>
<feature type="region of interest" description="Disordered" evidence="5">
    <location>
        <begin position="589"/>
        <end position="623"/>
    </location>
</feature>
<feature type="binding site" evidence="3">
    <location>
        <position position="495"/>
    </location>
    <ligand>
        <name>Zn(2+)</name>
        <dbReference type="ChEBI" id="CHEBI:29105"/>
        <label>2</label>
    </ligand>
</feature>
<feature type="binding site" evidence="3">
    <location>
        <position position="281"/>
    </location>
    <ligand>
        <name>Mg(2+)</name>
        <dbReference type="ChEBI" id="CHEBI:18420"/>
    </ligand>
</feature>
<dbReference type="STRING" id="246404.A0A507EM41"/>